<reference evidence="2" key="1">
    <citation type="submission" date="2021-01" db="EMBL/GenBank/DDBJ databases">
        <authorList>
            <person name="Corre E."/>
            <person name="Pelletier E."/>
            <person name="Niang G."/>
            <person name="Scheremetjew M."/>
            <person name="Finn R."/>
            <person name="Kale V."/>
            <person name="Holt S."/>
            <person name="Cochrane G."/>
            <person name="Meng A."/>
            <person name="Brown T."/>
            <person name="Cohen L."/>
        </authorList>
    </citation>
    <scope>NUCLEOTIDE SEQUENCE</scope>
    <source>
        <strain evidence="2">MM31A-1</strain>
    </source>
</reference>
<dbReference type="EMBL" id="HBIO01000761">
    <property type="protein sequence ID" value="CAE0455709.1"/>
    <property type="molecule type" value="Transcribed_RNA"/>
</dbReference>
<name>A0A7S3PU58_9STRA</name>
<dbReference type="Pfam" id="PF00561">
    <property type="entry name" value="Abhydrolase_1"/>
    <property type="match status" value="1"/>
</dbReference>
<sequence>MGNVNSILFRPPEVTPLHPNNRFFLTNSYGNRIPACFFRRIGASVTLLYSHANAEDLGLMFGWIKCLSRRLNVNVLAFDYTGYGESDGEPCEEACYADIDVAYEYLINVRKIDPSKIVLYGRSVGSGPATYLAAKLSDEGVEIGGLVLEASFKSVYRVVADFGCTVLGDKFPNIDRISSVRCPTMIIHGADDKTIPIEHGLALHNAIHESYKAEPYWVLGKGHNDLDYNFEPLVNKLNDFLDIYLDDEESGEKRFQAGLAGVSRTSKAAKGMGIEPLRLRTTLSYDN</sequence>
<evidence type="ECO:0000313" key="2">
    <source>
        <dbReference type="EMBL" id="CAE0455709.1"/>
    </source>
</evidence>
<organism evidence="2">
    <name type="scientific">Chaetoceros debilis</name>
    <dbReference type="NCBI Taxonomy" id="122233"/>
    <lineage>
        <taxon>Eukaryota</taxon>
        <taxon>Sar</taxon>
        <taxon>Stramenopiles</taxon>
        <taxon>Ochrophyta</taxon>
        <taxon>Bacillariophyta</taxon>
        <taxon>Coscinodiscophyceae</taxon>
        <taxon>Chaetocerotophycidae</taxon>
        <taxon>Chaetocerotales</taxon>
        <taxon>Chaetocerotaceae</taxon>
        <taxon>Chaetoceros</taxon>
    </lineage>
</organism>
<gene>
    <name evidence="2" type="ORF">CDEB00056_LOCUS550</name>
</gene>
<protein>
    <recommendedName>
        <fullName evidence="1">AB hydrolase-1 domain-containing protein</fullName>
    </recommendedName>
</protein>
<dbReference type="SUPFAM" id="SSF53474">
    <property type="entry name" value="alpha/beta-Hydrolases"/>
    <property type="match status" value="1"/>
</dbReference>
<feature type="domain" description="AB hydrolase-1" evidence="1">
    <location>
        <begin position="46"/>
        <end position="138"/>
    </location>
</feature>
<accession>A0A7S3PU58</accession>
<evidence type="ECO:0000259" key="1">
    <source>
        <dbReference type="Pfam" id="PF00561"/>
    </source>
</evidence>
<dbReference type="Gene3D" id="3.40.50.1820">
    <property type="entry name" value="alpha/beta hydrolase"/>
    <property type="match status" value="1"/>
</dbReference>
<dbReference type="InterPro" id="IPR000073">
    <property type="entry name" value="AB_hydrolase_1"/>
</dbReference>
<dbReference type="PANTHER" id="PTHR12277:SF81">
    <property type="entry name" value="PROTEIN ABHD13"/>
    <property type="match status" value="1"/>
</dbReference>
<dbReference type="PANTHER" id="PTHR12277">
    <property type="entry name" value="ALPHA/BETA HYDROLASE DOMAIN-CONTAINING PROTEIN"/>
    <property type="match status" value="1"/>
</dbReference>
<dbReference type="InterPro" id="IPR029058">
    <property type="entry name" value="AB_hydrolase_fold"/>
</dbReference>
<dbReference type="AlphaFoldDB" id="A0A7S3PU58"/>
<proteinExistence type="predicted"/>